<dbReference type="InterPro" id="IPR003340">
    <property type="entry name" value="B3_DNA-bd"/>
</dbReference>
<name>A0A6A6LNV3_HEVBR</name>
<dbReference type="GO" id="GO:0003677">
    <property type="term" value="F:DNA binding"/>
    <property type="evidence" value="ECO:0007669"/>
    <property type="project" value="UniProtKB-KW"/>
</dbReference>
<evidence type="ECO:0000256" key="5">
    <source>
        <dbReference type="ARBA" id="ARBA00023242"/>
    </source>
</evidence>
<dbReference type="AlphaFoldDB" id="A0A6A6LNV3"/>
<dbReference type="Gene3D" id="2.40.330.10">
    <property type="entry name" value="DNA-binding pseudobarrel domain"/>
    <property type="match status" value="1"/>
</dbReference>
<keyword evidence="5" id="KW-0539">Nucleus</keyword>
<accession>A0A6A6LNV3</accession>
<keyword evidence="2" id="KW-0805">Transcription regulation</keyword>
<keyword evidence="4" id="KW-0804">Transcription</keyword>
<evidence type="ECO:0000256" key="3">
    <source>
        <dbReference type="ARBA" id="ARBA00023125"/>
    </source>
</evidence>
<dbReference type="EMBL" id="JAAGAX010000010">
    <property type="protein sequence ID" value="KAF2301803.1"/>
    <property type="molecule type" value="Genomic_DNA"/>
</dbReference>
<evidence type="ECO:0000313" key="7">
    <source>
        <dbReference type="Proteomes" id="UP000467840"/>
    </source>
</evidence>
<dbReference type="CDD" id="cd10017">
    <property type="entry name" value="B3_DNA"/>
    <property type="match status" value="1"/>
</dbReference>
<dbReference type="GO" id="GO:0003700">
    <property type="term" value="F:DNA-binding transcription factor activity"/>
    <property type="evidence" value="ECO:0007669"/>
    <property type="project" value="InterPro"/>
</dbReference>
<evidence type="ECO:0000256" key="2">
    <source>
        <dbReference type="ARBA" id="ARBA00023015"/>
    </source>
</evidence>
<sequence length="163" mass="18613">MHDAKFQKAAEAHLPLLESKEGIFISMDDLDGLHVWNFKYREFVNTHGLSLGDFIVVYKDDQNQNYVIQAKKASDQDLYANIATNAVNDIFFHDYEVNKSSTFYMNYPMEDNTGLSFIYDTTTTTFSDDSPLDFLCGSLTSYSRMGHMESFGSVESLSLDEFN</sequence>
<comment type="subcellular location">
    <subcellularLocation>
        <location evidence="1">Nucleus</location>
    </subcellularLocation>
</comment>
<evidence type="ECO:0000256" key="4">
    <source>
        <dbReference type="ARBA" id="ARBA00023163"/>
    </source>
</evidence>
<reference evidence="6 7" key="1">
    <citation type="journal article" date="2020" name="Mol. Plant">
        <title>The Chromosome-Based Rubber Tree Genome Provides New Insights into Spurge Genome Evolution and Rubber Biosynthesis.</title>
        <authorList>
            <person name="Liu J."/>
            <person name="Shi C."/>
            <person name="Shi C.C."/>
            <person name="Li W."/>
            <person name="Zhang Q.J."/>
            <person name="Zhang Y."/>
            <person name="Li K."/>
            <person name="Lu H.F."/>
            <person name="Shi C."/>
            <person name="Zhu S.T."/>
            <person name="Xiao Z.Y."/>
            <person name="Nan H."/>
            <person name="Yue Y."/>
            <person name="Zhu X.G."/>
            <person name="Wu Y."/>
            <person name="Hong X.N."/>
            <person name="Fan G.Y."/>
            <person name="Tong Y."/>
            <person name="Zhang D."/>
            <person name="Mao C.L."/>
            <person name="Liu Y.L."/>
            <person name="Hao S.J."/>
            <person name="Liu W.Q."/>
            <person name="Lv M.Q."/>
            <person name="Zhang H.B."/>
            <person name="Liu Y."/>
            <person name="Hu-Tang G.R."/>
            <person name="Wang J.P."/>
            <person name="Wang J.H."/>
            <person name="Sun Y.H."/>
            <person name="Ni S.B."/>
            <person name="Chen W.B."/>
            <person name="Zhang X.C."/>
            <person name="Jiao Y.N."/>
            <person name="Eichler E.E."/>
            <person name="Li G.H."/>
            <person name="Liu X."/>
            <person name="Gao L.Z."/>
        </authorList>
    </citation>
    <scope>NUCLEOTIDE SEQUENCE [LARGE SCALE GENOMIC DNA]</scope>
    <source>
        <strain evidence="7">cv. GT1</strain>
        <tissue evidence="6">Leaf</tissue>
    </source>
</reference>
<evidence type="ECO:0000256" key="1">
    <source>
        <dbReference type="ARBA" id="ARBA00004123"/>
    </source>
</evidence>
<keyword evidence="3" id="KW-0238">DNA-binding</keyword>
<dbReference type="PANTHER" id="PTHR31140:SF73">
    <property type="entry name" value="B3 DOMAIN-CONTAINING TRANSCRIPTION FACTOR FUS3"/>
    <property type="match status" value="1"/>
</dbReference>
<dbReference type="InterPro" id="IPR015300">
    <property type="entry name" value="DNA-bd_pseudobarrel_sf"/>
</dbReference>
<evidence type="ECO:0008006" key="8">
    <source>
        <dbReference type="Google" id="ProtNLM"/>
    </source>
</evidence>
<dbReference type="InterPro" id="IPR044800">
    <property type="entry name" value="LEC2-like"/>
</dbReference>
<organism evidence="6 7">
    <name type="scientific">Hevea brasiliensis</name>
    <name type="common">Para rubber tree</name>
    <name type="synonym">Siphonia brasiliensis</name>
    <dbReference type="NCBI Taxonomy" id="3981"/>
    <lineage>
        <taxon>Eukaryota</taxon>
        <taxon>Viridiplantae</taxon>
        <taxon>Streptophyta</taxon>
        <taxon>Embryophyta</taxon>
        <taxon>Tracheophyta</taxon>
        <taxon>Spermatophyta</taxon>
        <taxon>Magnoliopsida</taxon>
        <taxon>eudicotyledons</taxon>
        <taxon>Gunneridae</taxon>
        <taxon>Pentapetalae</taxon>
        <taxon>rosids</taxon>
        <taxon>fabids</taxon>
        <taxon>Malpighiales</taxon>
        <taxon>Euphorbiaceae</taxon>
        <taxon>Crotonoideae</taxon>
        <taxon>Micrandreae</taxon>
        <taxon>Hevea</taxon>
    </lineage>
</organism>
<dbReference type="SUPFAM" id="SSF101936">
    <property type="entry name" value="DNA-binding pseudobarrel domain"/>
    <property type="match status" value="1"/>
</dbReference>
<proteinExistence type="predicted"/>
<comment type="caution">
    <text evidence="6">The sequence shown here is derived from an EMBL/GenBank/DDBJ whole genome shotgun (WGS) entry which is preliminary data.</text>
</comment>
<protein>
    <recommendedName>
        <fullName evidence="8">TF-B3 domain-containing protein</fullName>
    </recommendedName>
</protein>
<dbReference type="PANTHER" id="PTHR31140">
    <property type="entry name" value="B3 DOMAIN-CONTAINING TRANSCRIPTION FACTOR ABI3"/>
    <property type="match status" value="1"/>
</dbReference>
<dbReference type="Proteomes" id="UP000467840">
    <property type="component" value="Chromosome 4"/>
</dbReference>
<evidence type="ECO:0000313" key="6">
    <source>
        <dbReference type="EMBL" id="KAF2301803.1"/>
    </source>
</evidence>
<keyword evidence="7" id="KW-1185">Reference proteome</keyword>
<gene>
    <name evidence="6" type="ORF">GH714_029434</name>
</gene>
<dbReference type="GO" id="GO:0005634">
    <property type="term" value="C:nucleus"/>
    <property type="evidence" value="ECO:0007669"/>
    <property type="project" value="UniProtKB-SubCell"/>
</dbReference>